<dbReference type="GO" id="GO:0031047">
    <property type="term" value="P:regulatory ncRNA-mediated gene silencing"/>
    <property type="evidence" value="ECO:0007669"/>
    <property type="project" value="UniProtKB-ARBA"/>
</dbReference>
<evidence type="ECO:0000256" key="5">
    <source>
        <dbReference type="ARBA" id="ARBA00022741"/>
    </source>
</evidence>
<dbReference type="InterPro" id="IPR014001">
    <property type="entry name" value="Helicase_ATP-bd"/>
</dbReference>
<evidence type="ECO:0000256" key="10">
    <source>
        <dbReference type="ARBA" id="ARBA00022884"/>
    </source>
</evidence>
<dbReference type="Pfam" id="PF00270">
    <property type="entry name" value="DEAD"/>
    <property type="match status" value="1"/>
</dbReference>
<dbReference type="EMBL" id="GEEE01002726">
    <property type="protein sequence ID" value="JAP60499.1"/>
    <property type="molecule type" value="Transcribed_RNA"/>
</dbReference>
<dbReference type="PANTHER" id="PTHR14950">
    <property type="entry name" value="DICER-RELATED"/>
    <property type="match status" value="1"/>
</dbReference>
<dbReference type="CDD" id="cd00593">
    <property type="entry name" value="RIBOc"/>
    <property type="match status" value="2"/>
</dbReference>
<keyword evidence="9" id="KW-0460">Magnesium</keyword>
<feature type="region of interest" description="Disordered" evidence="12">
    <location>
        <begin position="1093"/>
        <end position="1114"/>
    </location>
</feature>
<feature type="domain" description="Dicer dsRNA-binding fold" evidence="16">
    <location>
        <begin position="634"/>
        <end position="726"/>
    </location>
</feature>
<gene>
    <name evidence="17" type="ORF">TR165156</name>
</gene>
<dbReference type="GO" id="GO:0005524">
    <property type="term" value="F:ATP binding"/>
    <property type="evidence" value="ECO:0007669"/>
    <property type="project" value="UniProtKB-KW"/>
</dbReference>
<organism evidence="17">
    <name type="scientific">Schistocephalus solidus</name>
    <name type="common">Tapeworm</name>
    <dbReference type="NCBI Taxonomy" id="70667"/>
    <lineage>
        <taxon>Eukaryota</taxon>
        <taxon>Metazoa</taxon>
        <taxon>Spiralia</taxon>
        <taxon>Lophotrochozoa</taxon>
        <taxon>Platyhelminthes</taxon>
        <taxon>Cestoda</taxon>
        <taxon>Eucestoda</taxon>
        <taxon>Diphyllobothriidea</taxon>
        <taxon>Diphyllobothriidae</taxon>
        <taxon>Schistocephalus</taxon>
    </lineage>
</organism>
<dbReference type="GO" id="GO:0004525">
    <property type="term" value="F:ribonuclease III activity"/>
    <property type="evidence" value="ECO:0007669"/>
    <property type="project" value="InterPro"/>
</dbReference>
<keyword evidence="10 11" id="KW-0694">RNA-binding</keyword>
<evidence type="ECO:0000256" key="1">
    <source>
        <dbReference type="ARBA" id="ARBA00001936"/>
    </source>
</evidence>
<dbReference type="SMART" id="SM00487">
    <property type="entry name" value="DEXDc"/>
    <property type="match status" value="1"/>
</dbReference>
<evidence type="ECO:0000256" key="8">
    <source>
        <dbReference type="ARBA" id="ARBA00022840"/>
    </source>
</evidence>
<evidence type="ECO:0000256" key="7">
    <source>
        <dbReference type="ARBA" id="ARBA00022806"/>
    </source>
</evidence>
<dbReference type="InterPro" id="IPR011545">
    <property type="entry name" value="DEAD/DEAH_box_helicase_dom"/>
</dbReference>
<name>A0A0V0J4M5_SCHSO</name>
<dbReference type="SMART" id="SM00535">
    <property type="entry name" value="RIBOc"/>
    <property type="match status" value="2"/>
</dbReference>
<feature type="domain" description="RNase III" evidence="13">
    <location>
        <begin position="1715"/>
        <end position="1867"/>
    </location>
</feature>
<dbReference type="GO" id="GO:0004386">
    <property type="term" value="F:helicase activity"/>
    <property type="evidence" value="ECO:0007669"/>
    <property type="project" value="UniProtKB-KW"/>
</dbReference>
<evidence type="ECO:0000259" key="15">
    <source>
        <dbReference type="PROSITE" id="PS51194"/>
    </source>
</evidence>
<dbReference type="InterPro" id="IPR000999">
    <property type="entry name" value="RNase_III_dom"/>
</dbReference>
<keyword evidence="5" id="KW-0547">Nucleotide-binding</keyword>
<accession>A0A0V0J4M5</accession>
<feature type="domain" description="Helicase C-terminal" evidence="15">
    <location>
        <begin position="435"/>
        <end position="606"/>
    </location>
</feature>
<dbReference type="PROSITE" id="PS51327">
    <property type="entry name" value="DICER_DSRBF"/>
    <property type="match status" value="1"/>
</dbReference>
<evidence type="ECO:0000256" key="11">
    <source>
        <dbReference type="PROSITE-ProRule" id="PRU00657"/>
    </source>
</evidence>
<comment type="cofactor">
    <cofactor evidence="2">
        <name>Mg(2+)</name>
        <dbReference type="ChEBI" id="CHEBI:18420"/>
    </cofactor>
</comment>
<dbReference type="InterPro" id="IPR027417">
    <property type="entry name" value="P-loop_NTPase"/>
</dbReference>
<dbReference type="InterPro" id="IPR036389">
    <property type="entry name" value="RNase_III_sf"/>
</dbReference>
<dbReference type="Gene3D" id="3.40.50.300">
    <property type="entry name" value="P-loop containing nucleotide triphosphate hydrolases"/>
    <property type="match status" value="2"/>
</dbReference>
<dbReference type="InterPro" id="IPR005034">
    <property type="entry name" value="Dicer_dimerisation"/>
</dbReference>
<dbReference type="PROSITE" id="PS00517">
    <property type="entry name" value="RNASE_3_1"/>
    <property type="match status" value="1"/>
</dbReference>
<evidence type="ECO:0000256" key="4">
    <source>
        <dbReference type="ARBA" id="ARBA00022737"/>
    </source>
</evidence>
<dbReference type="Gene3D" id="3.30.160.380">
    <property type="entry name" value="Dicer dimerisation domain"/>
    <property type="match status" value="1"/>
</dbReference>
<dbReference type="PROSITE" id="PS50142">
    <property type="entry name" value="RNASE_3_2"/>
    <property type="match status" value="2"/>
</dbReference>
<dbReference type="FunFam" id="1.10.1520.10:FF:000004">
    <property type="entry name" value="Endoribonuclease dicer-like 1"/>
    <property type="match status" value="1"/>
</dbReference>
<dbReference type="GO" id="GO:0006396">
    <property type="term" value="P:RNA processing"/>
    <property type="evidence" value="ECO:0007669"/>
    <property type="project" value="InterPro"/>
</dbReference>
<evidence type="ECO:0000256" key="9">
    <source>
        <dbReference type="ARBA" id="ARBA00022842"/>
    </source>
</evidence>
<dbReference type="InterPro" id="IPR001650">
    <property type="entry name" value="Helicase_C-like"/>
</dbReference>
<feature type="domain" description="Helicase ATP-binding" evidence="14">
    <location>
        <begin position="25"/>
        <end position="219"/>
    </location>
</feature>
<comment type="similarity">
    <text evidence="11">Belongs to the helicase family. Dicer subfamily.</text>
</comment>
<dbReference type="PROSITE" id="PS51192">
    <property type="entry name" value="HELICASE_ATP_BIND_1"/>
    <property type="match status" value="1"/>
</dbReference>
<dbReference type="Gene3D" id="1.10.1520.10">
    <property type="entry name" value="Ribonuclease III domain"/>
    <property type="match status" value="2"/>
</dbReference>
<evidence type="ECO:0000259" key="13">
    <source>
        <dbReference type="PROSITE" id="PS50142"/>
    </source>
</evidence>
<dbReference type="SMART" id="SM00490">
    <property type="entry name" value="HELICc"/>
    <property type="match status" value="1"/>
</dbReference>
<keyword evidence="6" id="KW-0378">Hydrolase</keyword>
<evidence type="ECO:0000259" key="14">
    <source>
        <dbReference type="PROSITE" id="PS51192"/>
    </source>
</evidence>
<proteinExistence type="inferred from homology"/>
<evidence type="ECO:0000256" key="3">
    <source>
        <dbReference type="ARBA" id="ARBA00022723"/>
    </source>
</evidence>
<dbReference type="SUPFAM" id="SSF69065">
    <property type="entry name" value="RNase III domain-like"/>
    <property type="match status" value="2"/>
</dbReference>
<reference evidence="17" key="1">
    <citation type="submission" date="2016-01" db="EMBL/GenBank/DDBJ databases">
        <title>Reference transcriptome for the parasite Schistocephalus solidus: insights into the molecular evolution of parasitism.</title>
        <authorList>
            <person name="Hebert F.O."/>
            <person name="Grambauer S."/>
            <person name="Barber I."/>
            <person name="Landry C.R."/>
            <person name="Aubin-Horth N."/>
        </authorList>
    </citation>
    <scope>NUCLEOTIDE SEQUENCE</scope>
</reference>
<sequence>MKSVRRSAQTANKENLSARPYQVEMAEIAKHESVIIKLNTGLGKTFIAVMVIKHHLPETYKPISQGGKRIVLICKTVHLVYQHAEFLRAQLPVHSDEIGIFHGTVAPGVWIDSWDQNVWRGQLENHKVLVATAGVFRDVLNHRKVSLNDICLLIFDECHHADPDTNSDFTDICQHLHAFPPGCWRPDYSRGPKVLGLTASVINNVKQGTPLDAKLRRLEALMRARLITSEDSSIAAVMGKREQSIVTFASGGSQALADQPYYPFNQALAEGVKTLSNMSFSSLPDFIDLESLFDKNRRIRKDDFLSVMQFEDANPKKFKRIIQQCMRVMEEFGPWCADMACQLTEKAFTDLASATNLTPKYNPECVRAIRVCLCTLARARELYTKARDENIARARRPTSPSDPAWGEWILAHFPMSNKMVQLMRLLMHFKNLPPPAEQSASGTPEASAFHALVLVKERITTSALCRLICELSAMAPQYSGLKASYCVSANPTRNLASMSTGEQLGVLDGFRKNAFNVLVATNVIEEGLDVRACNVVIKVDQVTNFRSFIQSQGRARAAHSYYVLMTEDKYKCQVTVESFRRLEKELTVALRDRCVNSIEEEEEKDAVSDSVSIITKQSYMPFGVDGPRITPSSAGSVLMRYVSTLKTDASYTLKILYSHKKMSLGGYQVQMLLPPPCPLQEIITGPVASTREVAKSLTRVAACRRLHEAGLLNDELLPLDFRQLIELCKRDSGFRSGLDEEFLNMVLSRMHRAHKLPTTDSHPDGDLSRQTTDTNGLSTSAEQRNYPPMHTIMSQAQLLLTPLGDDFTAEPYIVPCDDDEEEEHDRNRRREQRNNQPVEVDLSDDEDFAYIERLNSPPPIQTTERQHWPAHFNPATPPKPRASAHTPPIVPPPPNNSATRPAAVALSAKCPAETVQSLEPARPTAAFFEERGIDEELPLNGNRKSSGVTMMSRARFYQFHPLYCLSVPYQEPVIADRPVYLYTWSLPRPDAVARLAKVNASCFQHVDQTIGLVFSKPIAKSKFVCRIPLYLQGGMCRVRLIQRTVMTLSVDQLTLAQQAHEVLARLSSDMNRPANFGIQYGGGMLSYFSPPTTTIAGSQGEEPTETGSASSPPRPVCVNPFTGLAFDPSRSPICALFVIVRLPDGRMDEEASRALVNWSAEQESALKPAGQRMCNATAPLPTNVVQGGIVSRFAAPLSAVHPSQWAGLLVRPVSLPHNDPGGFALSGVNSKGLRGNSPICAQMAQRLPEHVRQSRGSEEGVSFATFFKTQYTHAYSATLRHHGINVDLPLASSIRISRHLNAAIVSAGRREESKAVHVEDRLPDMCILHPLNAWLWLTLCLTPTVLHQVTRCLSACELANLLTCRLYDNPNAGNTELSFDLPDGDFFMPDRGSISLTAIPPLQRYFDNLPRENRQIYDNFETSEEELALDEAAIAARQASAGPSGDDATTGRFVPDPVHLLEATTTLNAVDAVNLERLELLGDSMVKFAASLLVYSSLPPNADEGQLTYLRMGHISNANLHRLSVELGLYQYLWSFSFDPAKHYTPPGFCLSDTDTARKSHDPRLYVKIYDKAVADSVEALIGAFLQYLHPCAVARLLALFGLTHRRQLLTDSPNASSRAEVDAASRQLWHSSESWNPLLLPPDRPLDPDLVSENQVALERRHAEVEVLIADSMPTTPNTANANANDVDCVAKQLAGRLTLVPLSQTLANKKAQLAGLETILGYKFRHIRLLIQAITHASSLSAHDWGCYQRLEFLGDAVLDFVVTQRIFTEHPTYNPGELTDLRTALVSNINLAIVAVRLNIHRYLDQTDPALWENIGSFAQVVLEQPYKLWQLEDQYSGSARSLSYKVLGDMVEAIIGAVYIDCNGSTPIITSVIYKLLDREFDVYGRDIPVDPIRLMHETYPKLEISSSEKVLIDEERNGGRGGGNRRTVCHIQATHNGRTFVAEGPNLRAAKLCIAHQLGVSFG</sequence>
<feature type="region of interest" description="Disordered" evidence="12">
    <location>
        <begin position="755"/>
        <end position="786"/>
    </location>
</feature>
<dbReference type="GO" id="GO:0003723">
    <property type="term" value="F:RNA binding"/>
    <property type="evidence" value="ECO:0007669"/>
    <property type="project" value="UniProtKB-UniRule"/>
</dbReference>
<evidence type="ECO:0000259" key="16">
    <source>
        <dbReference type="PROSITE" id="PS51327"/>
    </source>
</evidence>
<evidence type="ECO:0000256" key="12">
    <source>
        <dbReference type="SAM" id="MobiDB-lite"/>
    </source>
</evidence>
<dbReference type="InterPro" id="IPR038248">
    <property type="entry name" value="Dicer_dimer_sf"/>
</dbReference>
<comment type="cofactor">
    <cofactor evidence="1">
        <name>Mn(2+)</name>
        <dbReference type="ChEBI" id="CHEBI:29035"/>
    </cofactor>
</comment>
<dbReference type="GO" id="GO:0046872">
    <property type="term" value="F:metal ion binding"/>
    <property type="evidence" value="ECO:0007669"/>
    <property type="project" value="UniProtKB-KW"/>
</dbReference>
<dbReference type="PANTHER" id="PTHR14950:SF37">
    <property type="entry name" value="ENDORIBONUCLEASE DICER"/>
    <property type="match status" value="1"/>
</dbReference>
<keyword evidence="8" id="KW-0067">ATP-binding</keyword>
<evidence type="ECO:0000256" key="6">
    <source>
        <dbReference type="ARBA" id="ARBA00022801"/>
    </source>
</evidence>
<keyword evidence="7" id="KW-0347">Helicase</keyword>
<dbReference type="Pfam" id="PF00636">
    <property type="entry name" value="Ribonuclease_3"/>
    <property type="match status" value="2"/>
</dbReference>
<feature type="compositionally biased region" description="Polar residues" evidence="12">
    <location>
        <begin position="768"/>
        <end position="783"/>
    </location>
</feature>
<dbReference type="Pfam" id="PF00271">
    <property type="entry name" value="Helicase_C"/>
    <property type="match status" value="1"/>
</dbReference>
<feature type="domain" description="RNase III" evidence="13">
    <location>
        <begin position="1460"/>
        <end position="1586"/>
    </location>
</feature>
<keyword evidence="4" id="KW-0677">Repeat</keyword>
<dbReference type="PROSITE" id="PS51194">
    <property type="entry name" value="HELICASE_CTER"/>
    <property type="match status" value="1"/>
</dbReference>
<evidence type="ECO:0000313" key="17">
    <source>
        <dbReference type="EMBL" id="JAP60499.1"/>
    </source>
</evidence>
<dbReference type="SUPFAM" id="SSF52540">
    <property type="entry name" value="P-loop containing nucleoside triphosphate hydrolases"/>
    <property type="match status" value="1"/>
</dbReference>
<protein>
    <submittedName>
        <fullName evidence="17">Uncharacterized protein</fullName>
    </submittedName>
</protein>
<evidence type="ECO:0000256" key="2">
    <source>
        <dbReference type="ARBA" id="ARBA00001946"/>
    </source>
</evidence>
<dbReference type="Pfam" id="PF03368">
    <property type="entry name" value="Dicer_dimer"/>
    <property type="match status" value="1"/>
</dbReference>
<keyword evidence="3" id="KW-0479">Metal-binding</keyword>
<feature type="region of interest" description="Disordered" evidence="12">
    <location>
        <begin position="810"/>
        <end position="844"/>
    </location>
</feature>